<feature type="signal peptide" evidence="3">
    <location>
        <begin position="1"/>
        <end position="17"/>
    </location>
</feature>
<reference evidence="5" key="1">
    <citation type="submission" date="2022-02" db="EMBL/GenBank/DDBJ databases">
        <title>Atlantic sturgeon de novo genome assembly.</title>
        <authorList>
            <person name="Stock M."/>
            <person name="Klopp C."/>
            <person name="Guiguen Y."/>
            <person name="Cabau C."/>
            <person name="Parinello H."/>
            <person name="Santidrian Yebra-Pimentel E."/>
            <person name="Kuhl H."/>
            <person name="Dirks R.P."/>
            <person name="Guessner J."/>
            <person name="Wuertz S."/>
            <person name="Du K."/>
            <person name="Schartl M."/>
        </authorList>
    </citation>
    <scope>NUCLEOTIDE SEQUENCE</scope>
    <source>
        <strain evidence="5">STURGEONOMICS-FGT-2020</strain>
        <tissue evidence="5">Whole blood</tissue>
    </source>
</reference>
<dbReference type="Proteomes" id="UP001230051">
    <property type="component" value="Unassembled WGS sequence"/>
</dbReference>
<evidence type="ECO:0000256" key="2">
    <source>
        <dbReference type="PROSITE-ProRule" id="PRU00302"/>
    </source>
</evidence>
<dbReference type="CDD" id="cd00033">
    <property type="entry name" value="CCP"/>
    <property type="match status" value="1"/>
</dbReference>
<dbReference type="EMBL" id="JAGXEW010000041">
    <property type="protein sequence ID" value="KAK1153483.1"/>
    <property type="molecule type" value="Genomic_DNA"/>
</dbReference>
<evidence type="ECO:0000259" key="4">
    <source>
        <dbReference type="PROSITE" id="PS50923"/>
    </source>
</evidence>
<proteinExistence type="predicted"/>
<keyword evidence="2" id="KW-0768">Sushi</keyword>
<accession>A0AAD8FRY5</accession>
<comment type="caution">
    <text evidence="5">The sequence shown here is derived from an EMBL/GenBank/DDBJ whole genome shotgun (WGS) entry which is preliminary data.</text>
</comment>
<feature type="chain" id="PRO_5042234455" evidence="3">
    <location>
        <begin position="18"/>
        <end position="212"/>
    </location>
</feature>
<evidence type="ECO:0000256" key="1">
    <source>
        <dbReference type="ARBA" id="ARBA00023157"/>
    </source>
</evidence>
<dbReference type="SUPFAM" id="SSF57535">
    <property type="entry name" value="Complement control module/SCR domain"/>
    <property type="match status" value="1"/>
</dbReference>
<dbReference type="PROSITE" id="PS50923">
    <property type="entry name" value="SUSHI"/>
    <property type="match status" value="1"/>
</dbReference>
<keyword evidence="6" id="KW-1185">Reference proteome</keyword>
<gene>
    <name evidence="5" type="primary">Svep1</name>
    <name evidence="5" type="ORF">AOXY_G30003</name>
</gene>
<evidence type="ECO:0000313" key="5">
    <source>
        <dbReference type="EMBL" id="KAK1153483.1"/>
    </source>
</evidence>
<sequence>MRLLLLSYLLLTGSLRAFVQEQLEGSQDVALDTYWSGTAPLCVGGCRGKHKELKQDDCGDGSCCWLGYKSFCRVNCGKPDSDFNSLVFGNDWWVGSVVRYTCRPGFLLIGDPARACQSDGKWTPKPSCLRICLRGRLEINEKDIDGSCSSTCSSKAHFGSLNHGCIKINNCLTKQSGWKRWFMRCDVCECDCFIPCSESEQHRAPCSWAQYS</sequence>
<dbReference type="Pfam" id="PF00084">
    <property type="entry name" value="Sushi"/>
    <property type="match status" value="1"/>
</dbReference>
<comment type="caution">
    <text evidence="2">Lacks conserved residue(s) required for the propagation of feature annotation.</text>
</comment>
<dbReference type="SMART" id="SM00032">
    <property type="entry name" value="CCP"/>
    <property type="match status" value="1"/>
</dbReference>
<evidence type="ECO:0000256" key="3">
    <source>
        <dbReference type="SAM" id="SignalP"/>
    </source>
</evidence>
<dbReference type="Gene3D" id="2.10.70.10">
    <property type="entry name" value="Complement Module, domain 1"/>
    <property type="match status" value="1"/>
</dbReference>
<dbReference type="InterPro" id="IPR000436">
    <property type="entry name" value="Sushi_SCR_CCP_dom"/>
</dbReference>
<dbReference type="InterPro" id="IPR035976">
    <property type="entry name" value="Sushi/SCR/CCP_sf"/>
</dbReference>
<evidence type="ECO:0000313" key="6">
    <source>
        <dbReference type="Proteomes" id="UP001230051"/>
    </source>
</evidence>
<name>A0AAD8FRY5_ACIOX</name>
<organism evidence="5 6">
    <name type="scientific">Acipenser oxyrinchus oxyrinchus</name>
    <dbReference type="NCBI Taxonomy" id="40147"/>
    <lineage>
        <taxon>Eukaryota</taxon>
        <taxon>Metazoa</taxon>
        <taxon>Chordata</taxon>
        <taxon>Craniata</taxon>
        <taxon>Vertebrata</taxon>
        <taxon>Euteleostomi</taxon>
        <taxon>Actinopterygii</taxon>
        <taxon>Chondrostei</taxon>
        <taxon>Acipenseriformes</taxon>
        <taxon>Acipenseridae</taxon>
        <taxon>Acipenser</taxon>
    </lineage>
</organism>
<keyword evidence="3" id="KW-0732">Signal</keyword>
<dbReference type="AlphaFoldDB" id="A0AAD8FRY5"/>
<protein>
    <submittedName>
        <fullName evidence="5">CUB and sushi domain-containing protein 1-like</fullName>
    </submittedName>
</protein>
<keyword evidence="1" id="KW-1015">Disulfide bond</keyword>
<feature type="domain" description="Sushi" evidence="4">
    <location>
        <begin position="74"/>
        <end position="130"/>
    </location>
</feature>